<protein>
    <recommendedName>
        <fullName evidence="5">Transmembrane protein</fullName>
    </recommendedName>
</protein>
<feature type="compositionally biased region" description="Basic and acidic residues" evidence="1">
    <location>
        <begin position="213"/>
        <end position="230"/>
    </location>
</feature>
<feature type="transmembrane region" description="Helical" evidence="2">
    <location>
        <begin position="134"/>
        <end position="159"/>
    </location>
</feature>
<feature type="region of interest" description="Disordered" evidence="1">
    <location>
        <begin position="213"/>
        <end position="281"/>
    </location>
</feature>
<evidence type="ECO:0000256" key="1">
    <source>
        <dbReference type="SAM" id="MobiDB-lite"/>
    </source>
</evidence>
<sequence>MNSSQDLLPEDRPEFERVLHEALRRSRERPGSAVPEPGLTTEQLRTLALDASAGIAASAADEYRHYLQVRRAAGEGGAEADPAGADPADEGEGPGMLAMVSVLAPVLAAVAAVLFLLTGYLLRAVGSDAHAAASLIGVGWVFAALTGGALVLAMGGLLVTALRDGAAPVRTAAPVPGPEEVARAREAWRQALLERGVLPFLRDVPAAEGPAVRRADGAYGDDPRLVRRMPDLGYSRPDFSSPAETGDGAADRQDPREGSRPSFNSPGYSSPDYGSPDHEPG</sequence>
<proteinExistence type="predicted"/>
<reference evidence="3" key="1">
    <citation type="journal article" date="2023" name="Int. J. Syst. Evol. Microbiol.">
        <title>Streptomyces meridianus sp. nov. isolated from brackish water of the Tagus estuary in Alcochete, Portugal.</title>
        <authorList>
            <person name="Santos J.D.N."/>
            <person name="Klimek D."/>
            <person name="Calusinska M."/>
            <person name="Lobo Da Cunha A."/>
            <person name="Catita J."/>
            <person name="Goncalves H."/>
            <person name="Gonzalez I."/>
            <person name="Reyes F."/>
            <person name="Lage O.M."/>
        </authorList>
    </citation>
    <scope>NUCLEOTIDE SEQUENCE</scope>
    <source>
        <strain evidence="3">MTZ3.1</strain>
    </source>
</reference>
<keyword evidence="2" id="KW-1133">Transmembrane helix</keyword>
<dbReference type="Proteomes" id="UP001167160">
    <property type="component" value="Unassembled WGS sequence"/>
</dbReference>
<evidence type="ECO:0000313" key="3">
    <source>
        <dbReference type="EMBL" id="MCM2578536.1"/>
    </source>
</evidence>
<evidence type="ECO:0000256" key="2">
    <source>
        <dbReference type="SAM" id="Phobius"/>
    </source>
</evidence>
<accession>A0ABT0X7P2</accession>
<dbReference type="EMBL" id="JAMQGM010000029">
    <property type="protein sequence ID" value="MCM2578536.1"/>
    <property type="molecule type" value="Genomic_DNA"/>
</dbReference>
<keyword evidence="4" id="KW-1185">Reference proteome</keyword>
<name>A0ABT0X7P2_9ACTN</name>
<gene>
    <name evidence="3" type="ORF">M1E25_14410</name>
</gene>
<evidence type="ECO:0008006" key="5">
    <source>
        <dbReference type="Google" id="ProtNLM"/>
    </source>
</evidence>
<keyword evidence="2" id="KW-0812">Transmembrane</keyword>
<keyword evidence="2" id="KW-0472">Membrane</keyword>
<dbReference type="RefSeq" id="WP_251415236.1">
    <property type="nucleotide sequence ID" value="NZ_JAMQGM010000029.1"/>
</dbReference>
<organism evidence="3 4">
    <name type="scientific">Streptomyces meridianus</name>
    <dbReference type="NCBI Taxonomy" id="2938945"/>
    <lineage>
        <taxon>Bacteria</taxon>
        <taxon>Bacillati</taxon>
        <taxon>Actinomycetota</taxon>
        <taxon>Actinomycetes</taxon>
        <taxon>Kitasatosporales</taxon>
        <taxon>Streptomycetaceae</taxon>
        <taxon>Streptomyces</taxon>
    </lineage>
</organism>
<feature type="compositionally biased region" description="Low complexity" evidence="1">
    <location>
        <begin position="265"/>
        <end position="274"/>
    </location>
</feature>
<comment type="caution">
    <text evidence="3">The sequence shown here is derived from an EMBL/GenBank/DDBJ whole genome shotgun (WGS) entry which is preliminary data.</text>
</comment>
<evidence type="ECO:0000313" key="4">
    <source>
        <dbReference type="Proteomes" id="UP001167160"/>
    </source>
</evidence>
<feature type="compositionally biased region" description="Basic and acidic residues" evidence="1">
    <location>
        <begin position="249"/>
        <end position="259"/>
    </location>
</feature>
<feature type="transmembrane region" description="Helical" evidence="2">
    <location>
        <begin position="96"/>
        <end position="122"/>
    </location>
</feature>